<accession>A0A699IEC9</accession>
<dbReference type="EMBL" id="BKCJ010281863">
    <property type="protein sequence ID" value="GEZ46273.1"/>
    <property type="molecule type" value="Genomic_DNA"/>
</dbReference>
<sequence>DQFIYSGTSGYRQALRLNVARYVFGVFVQVGLDFTQQLGKSILALYQALCEFGSPSPPFILLETCGISLFLGHGSSGGGERSLPTGFEAWGRLMTSWEAWLEEKRCTWATVI</sequence>
<reference evidence="1" key="1">
    <citation type="journal article" date="2019" name="Sci. Rep.">
        <title>Draft genome of Tanacetum cinerariifolium, the natural source of mosquito coil.</title>
        <authorList>
            <person name="Yamashiro T."/>
            <person name="Shiraishi A."/>
            <person name="Satake H."/>
            <person name="Nakayama K."/>
        </authorList>
    </citation>
    <scope>NUCLEOTIDE SEQUENCE</scope>
</reference>
<comment type="caution">
    <text evidence="1">The sequence shown here is derived from an EMBL/GenBank/DDBJ whole genome shotgun (WGS) entry which is preliminary data.</text>
</comment>
<feature type="non-terminal residue" evidence="1">
    <location>
        <position position="1"/>
    </location>
</feature>
<name>A0A699IEC9_TANCI</name>
<protein>
    <submittedName>
        <fullName evidence="1">Uncharacterized protein</fullName>
    </submittedName>
</protein>
<dbReference type="AlphaFoldDB" id="A0A699IEC9"/>
<proteinExistence type="predicted"/>
<evidence type="ECO:0000313" key="1">
    <source>
        <dbReference type="EMBL" id="GEZ46273.1"/>
    </source>
</evidence>
<organism evidence="1">
    <name type="scientific">Tanacetum cinerariifolium</name>
    <name type="common">Dalmatian daisy</name>
    <name type="synonym">Chrysanthemum cinerariifolium</name>
    <dbReference type="NCBI Taxonomy" id="118510"/>
    <lineage>
        <taxon>Eukaryota</taxon>
        <taxon>Viridiplantae</taxon>
        <taxon>Streptophyta</taxon>
        <taxon>Embryophyta</taxon>
        <taxon>Tracheophyta</taxon>
        <taxon>Spermatophyta</taxon>
        <taxon>Magnoliopsida</taxon>
        <taxon>eudicotyledons</taxon>
        <taxon>Gunneridae</taxon>
        <taxon>Pentapetalae</taxon>
        <taxon>asterids</taxon>
        <taxon>campanulids</taxon>
        <taxon>Asterales</taxon>
        <taxon>Asteraceae</taxon>
        <taxon>Asteroideae</taxon>
        <taxon>Anthemideae</taxon>
        <taxon>Anthemidinae</taxon>
        <taxon>Tanacetum</taxon>
    </lineage>
</organism>
<gene>
    <name evidence="1" type="ORF">Tci_518246</name>
</gene>